<organism evidence="7 8">
    <name type="scientific">Candidatus Defluviibacterium haderslevense</name>
    <dbReference type="NCBI Taxonomy" id="2981993"/>
    <lineage>
        <taxon>Bacteria</taxon>
        <taxon>Pseudomonadati</taxon>
        <taxon>Bacteroidota</taxon>
        <taxon>Saprospiria</taxon>
        <taxon>Saprospirales</taxon>
        <taxon>Saprospiraceae</taxon>
        <taxon>Candidatus Defluviibacterium</taxon>
    </lineage>
</organism>
<comment type="similarity">
    <text evidence="3 4">In the C-terminal section; belongs to the PPC synthetase family.</text>
</comment>
<evidence type="ECO:0000313" key="7">
    <source>
        <dbReference type="EMBL" id="MBK9719884.1"/>
    </source>
</evidence>
<dbReference type="PANTHER" id="PTHR14359:SF6">
    <property type="entry name" value="PHOSPHOPANTOTHENOYLCYSTEINE DECARBOXYLASE"/>
    <property type="match status" value="1"/>
</dbReference>
<dbReference type="GO" id="GO:0046872">
    <property type="term" value="F:metal ion binding"/>
    <property type="evidence" value="ECO:0007669"/>
    <property type="project" value="UniProtKB-KW"/>
</dbReference>
<feature type="region of interest" description="Phosphopantothenate--cysteine ligase" evidence="3">
    <location>
        <begin position="190"/>
        <end position="400"/>
    </location>
</feature>
<protein>
    <recommendedName>
        <fullName evidence="3">Coenzyme A biosynthesis bifunctional protein CoaBC</fullName>
    </recommendedName>
    <alternativeName>
        <fullName evidence="3">DNA/pantothenate metabolism flavoprotein</fullName>
    </alternativeName>
    <alternativeName>
        <fullName evidence="3">Phosphopantothenoylcysteine synthetase/decarboxylase</fullName>
        <shortName evidence="3">PPCS-PPCDC</shortName>
    </alternativeName>
    <domain>
        <recommendedName>
            <fullName evidence="3">Phosphopantothenoylcysteine decarboxylase</fullName>
            <shortName evidence="3">PPC decarboxylase</shortName>
            <shortName evidence="3">PPC-DC</shortName>
            <ecNumber evidence="3">4.1.1.36</ecNumber>
        </recommendedName>
        <alternativeName>
            <fullName evidence="3">CoaC</fullName>
        </alternativeName>
    </domain>
    <domain>
        <recommendedName>
            <fullName evidence="3">Phosphopantothenate--cysteine ligase</fullName>
            <ecNumber evidence="3">6.3.2.5</ecNumber>
        </recommendedName>
        <alternativeName>
            <fullName evidence="3">CoaB</fullName>
        </alternativeName>
        <alternativeName>
            <fullName evidence="3">Phosphopantothenoylcysteine synthetase</fullName>
            <shortName evidence="3">PPC synthetase</shortName>
            <shortName evidence="3">PPC-S</shortName>
        </alternativeName>
    </domain>
</protein>
<accession>A0A9D7SEY9</accession>
<comment type="pathway">
    <text evidence="3 4">Cofactor biosynthesis; coenzyme A biosynthesis; CoA from (R)-pantothenate: step 2/5.</text>
</comment>
<comment type="similarity">
    <text evidence="3 4">In the N-terminal section; belongs to the HFCD (homo-oligomeric flavin containing Cys decarboxylase) superfamily.</text>
</comment>
<dbReference type="InterPro" id="IPR035929">
    <property type="entry name" value="CoaB-like_sf"/>
</dbReference>
<feature type="binding site" evidence="3">
    <location>
        <position position="339"/>
    </location>
    <ligand>
        <name>CTP</name>
        <dbReference type="ChEBI" id="CHEBI:37563"/>
    </ligand>
</feature>
<dbReference type="GO" id="GO:0004632">
    <property type="term" value="F:phosphopantothenate--cysteine ligase activity"/>
    <property type="evidence" value="ECO:0007669"/>
    <property type="project" value="UniProtKB-UniRule"/>
</dbReference>
<dbReference type="NCBIfam" id="TIGR00521">
    <property type="entry name" value="coaBC_dfp"/>
    <property type="match status" value="1"/>
</dbReference>
<comment type="caution">
    <text evidence="7">The sequence shown here is derived from an EMBL/GenBank/DDBJ whole genome shotgun (WGS) entry which is preliminary data.</text>
</comment>
<keyword evidence="3 4" id="KW-0288">FMN</keyword>
<keyword evidence="3" id="KW-0511">Multifunctional enzyme</keyword>
<name>A0A9D7SEY9_9BACT</name>
<dbReference type="InterPro" id="IPR007085">
    <property type="entry name" value="DNA/pantothenate-metab_flavo_C"/>
</dbReference>
<dbReference type="GO" id="GO:0015937">
    <property type="term" value="P:coenzyme A biosynthetic process"/>
    <property type="evidence" value="ECO:0007669"/>
    <property type="project" value="UniProtKB-UniRule"/>
</dbReference>
<comment type="function">
    <text evidence="3">Catalyzes two sequential steps in the biosynthesis of coenzyme A. In the first step cysteine is conjugated to 4'-phosphopantothenate to form 4-phosphopantothenoylcysteine. In the second step the latter compound is decarboxylated to form 4'-phosphopantotheine.</text>
</comment>
<dbReference type="Gene3D" id="3.40.50.10300">
    <property type="entry name" value="CoaB-like"/>
    <property type="match status" value="1"/>
</dbReference>
<dbReference type="EC" id="6.3.2.5" evidence="3"/>
<evidence type="ECO:0000256" key="4">
    <source>
        <dbReference type="RuleBase" id="RU364078"/>
    </source>
</evidence>
<comment type="catalytic activity">
    <reaction evidence="3 4">
        <text>N-[(R)-4-phosphopantothenoyl]-L-cysteine + H(+) = (R)-4'-phosphopantetheine + CO2</text>
        <dbReference type="Rhea" id="RHEA:16793"/>
        <dbReference type="ChEBI" id="CHEBI:15378"/>
        <dbReference type="ChEBI" id="CHEBI:16526"/>
        <dbReference type="ChEBI" id="CHEBI:59458"/>
        <dbReference type="ChEBI" id="CHEBI:61723"/>
        <dbReference type="EC" id="4.1.1.36"/>
    </reaction>
</comment>
<keyword evidence="3 4" id="KW-0285">Flavoprotein</keyword>
<dbReference type="AlphaFoldDB" id="A0A9D7SEY9"/>
<dbReference type="EC" id="4.1.1.36" evidence="3"/>
<evidence type="ECO:0000259" key="6">
    <source>
        <dbReference type="Pfam" id="PF04127"/>
    </source>
</evidence>
<comment type="pathway">
    <text evidence="3 4">Cofactor biosynthesis; coenzyme A biosynthesis; CoA from (R)-pantothenate: step 3/5.</text>
</comment>
<sequence>MNTLQGRKILLGVTGSIAAYKSLLLLRLLTKAGAEVQVILTKNAHDFVGELSFSTLSNKPVYTDLQNDQEWQNHVELGLWADLILIAPASAHTIAKFRCGMVDNLLTAVYLSARCPVMISPAMDLDMWQHPATQDNLQVLVNRGHFIIPVENGPLASGLSGPGRLAEPDQILFHVNSFFYQTSELSGQKILITAGPTHEAIDPVRFIANASSGKMGIRLAEEAVKRGAEVWLILGPSEEPVTSSTNLHIHRIISADNMMLEVEKLYKSMDYFILAAAVADFKPEFIADEKIKKSNFNNQLKLVPTPDIASFIGKNKKSDQKLIGFALETTNIIENAQIKLDKKNMDMIVINSPKDPGAAFGHDTNKISILKKAGELISFELKSKRDAAKDILNEMLKLKH</sequence>
<feature type="domain" description="Flavoprotein" evidence="5">
    <location>
        <begin position="8"/>
        <end position="171"/>
    </location>
</feature>
<keyword evidence="2 3" id="KW-0456">Lyase</keyword>
<comment type="function">
    <text evidence="4">Catalyzes two steps in the biosynthesis of coenzyme A. In the first step cysteine is conjugated to 4'-phosphopantothenate to form 4-phosphopantothenoylcysteine, in the latter compound is decarboxylated to form 4'-phosphopantotheine.</text>
</comment>
<comment type="caution">
    <text evidence="3">Lacks conserved residue(s) required for the propagation of feature annotation.</text>
</comment>
<evidence type="ECO:0000256" key="2">
    <source>
        <dbReference type="ARBA" id="ARBA00023239"/>
    </source>
</evidence>
<proteinExistence type="inferred from homology"/>
<dbReference type="HAMAP" id="MF_02225">
    <property type="entry name" value="CoaBC"/>
    <property type="match status" value="1"/>
</dbReference>
<dbReference type="PANTHER" id="PTHR14359">
    <property type="entry name" value="HOMO-OLIGOMERIC FLAVIN CONTAINING CYS DECARBOXYLASE FAMILY"/>
    <property type="match status" value="1"/>
</dbReference>
<dbReference type="Gene3D" id="3.40.50.1950">
    <property type="entry name" value="Flavin prenyltransferase-like"/>
    <property type="match status" value="1"/>
</dbReference>
<keyword evidence="1 3" id="KW-0210">Decarboxylase</keyword>
<dbReference type="SUPFAM" id="SSF52507">
    <property type="entry name" value="Homo-oligomeric flavin-containing Cys decarboxylases, HFCD"/>
    <property type="match status" value="1"/>
</dbReference>
<evidence type="ECO:0000256" key="1">
    <source>
        <dbReference type="ARBA" id="ARBA00022793"/>
    </source>
</evidence>
<dbReference type="InterPro" id="IPR003382">
    <property type="entry name" value="Flavoprotein"/>
</dbReference>
<feature type="binding site" evidence="3">
    <location>
        <position position="325"/>
    </location>
    <ligand>
        <name>CTP</name>
        <dbReference type="ChEBI" id="CHEBI:37563"/>
    </ligand>
</feature>
<comment type="cofactor">
    <cofactor evidence="3">
        <name>Mg(2+)</name>
        <dbReference type="ChEBI" id="CHEBI:18420"/>
    </cofactor>
</comment>
<feature type="region of interest" description="Phosphopantothenoylcysteine decarboxylase" evidence="3">
    <location>
        <begin position="1"/>
        <end position="189"/>
    </location>
</feature>
<keyword evidence="3" id="KW-0479">Metal-binding</keyword>
<dbReference type="EMBL" id="JADKFW010000021">
    <property type="protein sequence ID" value="MBK9719884.1"/>
    <property type="molecule type" value="Genomic_DNA"/>
</dbReference>
<evidence type="ECO:0000256" key="3">
    <source>
        <dbReference type="HAMAP-Rule" id="MF_02225"/>
    </source>
</evidence>
<keyword evidence="3 4" id="KW-0436">Ligase</keyword>
<dbReference type="Pfam" id="PF02441">
    <property type="entry name" value="Flavoprotein"/>
    <property type="match status" value="1"/>
</dbReference>
<comment type="cofactor">
    <cofactor evidence="3">
        <name>FMN</name>
        <dbReference type="ChEBI" id="CHEBI:58210"/>
    </cofactor>
    <text evidence="3">Binds 1 FMN per subunit.</text>
</comment>
<dbReference type="InterPro" id="IPR036551">
    <property type="entry name" value="Flavin_trans-like"/>
</dbReference>
<evidence type="ECO:0000313" key="8">
    <source>
        <dbReference type="Proteomes" id="UP000808349"/>
    </source>
</evidence>
<feature type="binding site" evidence="3">
    <location>
        <position position="343"/>
    </location>
    <ligand>
        <name>CTP</name>
        <dbReference type="ChEBI" id="CHEBI:37563"/>
    </ligand>
</feature>
<comment type="catalytic activity">
    <reaction evidence="3 4">
        <text>(R)-4'-phosphopantothenate + L-cysteine + CTP = N-[(R)-4-phosphopantothenoyl]-L-cysteine + CMP + diphosphate + H(+)</text>
        <dbReference type="Rhea" id="RHEA:19397"/>
        <dbReference type="ChEBI" id="CHEBI:10986"/>
        <dbReference type="ChEBI" id="CHEBI:15378"/>
        <dbReference type="ChEBI" id="CHEBI:33019"/>
        <dbReference type="ChEBI" id="CHEBI:35235"/>
        <dbReference type="ChEBI" id="CHEBI:37563"/>
        <dbReference type="ChEBI" id="CHEBI:59458"/>
        <dbReference type="ChEBI" id="CHEBI:60377"/>
        <dbReference type="EC" id="6.3.2.5"/>
    </reaction>
</comment>
<evidence type="ECO:0000259" key="5">
    <source>
        <dbReference type="Pfam" id="PF02441"/>
    </source>
</evidence>
<dbReference type="GO" id="GO:0004633">
    <property type="term" value="F:phosphopantothenoylcysteine decarboxylase activity"/>
    <property type="evidence" value="ECO:0007669"/>
    <property type="project" value="UniProtKB-UniRule"/>
</dbReference>
<dbReference type="InterPro" id="IPR005252">
    <property type="entry name" value="CoaBC"/>
</dbReference>
<dbReference type="Proteomes" id="UP000808349">
    <property type="component" value="Unassembled WGS sequence"/>
</dbReference>
<dbReference type="GO" id="GO:0071513">
    <property type="term" value="C:phosphopantothenoylcysteine decarboxylase complex"/>
    <property type="evidence" value="ECO:0007669"/>
    <property type="project" value="TreeGrafter"/>
</dbReference>
<dbReference type="GO" id="GO:0015941">
    <property type="term" value="P:pantothenate catabolic process"/>
    <property type="evidence" value="ECO:0007669"/>
    <property type="project" value="InterPro"/>
</dbReference>
<keyword evidence="3" id="KW-0460">Magnesium</keyword>
<reference evidence="7 8" key="1">
    <citation type="submission" date="2020-10" db="EMBL/GenBank/DDBJ databases">
        <title>Connecting structure to function with the recovery of over 1000 high-quality activated sludge metagenome-assembled genomes encoding full-length rRNA genes using long-read sequencing.</title>
        <authorList>
            <person name="Singleton C.M."/>
            <person name="Petriglieri F."/>
            <person name="Kristensen J.M."/>
            <person name="Kirkegaard R.H."/>
            <person name="Michaelsen T.Y."/>
            <person name="Andersen M.H."/>
            <person name="Karst S.M."/>
            <person name="Dueholm M.S."/>
            <person name="Nielsen P.H."/>
            <person name="Albertsen M."/>
        </authorList>
    </citation>
    <scope>NUCLEOTIDE SEQUENCE [LARGE SCALE GENOMIC DNA]</scope>
    <source>
        <strain evidence="7">Ribe_18-Q3-R11-54_BAT3C.373</strain>
    </source>
</reference>
<gene>
    <name evidence="3 7" type="primary">coaBC</name>
    <name evidence="7" type="ORF">IPO85_20675</name>
</gene>
<feature type="binding site" evidence="3">
    <location>
        <position position="280"/>
    </location>
    <ligand>
        <name>CTP</name>
        <dbReference type="ChEBI" id="CHEBI:37563"/>
    </ligand>
</feature>
<dbReference type="GO" id="GO:0010181">
    <property type="term" value="F:FMN binding"/>
    <property type="evidence" value="ECO:0007669"/>
    <property type="project" value="UniProtKB-UniRule"/>
</dbReference>
<dbReference type="Pfam" id="PF04127">
    <property type="entry name" value="DFP"/>
    <property type="match status" value="1"/>
</dbReference>
<feature type="domain" description="DNA/pantothenate metabolism flavoprotein C-terminal" evidence="6">
    <location>
        <begin position="185"/>
        <end position="397"/>
    </location>
</feature>
<feature type="binding site" evidence="3">
    <location>
        <position position="290"/>
    </location>
    <ligand>
        <name>CTP</name>
        <dbReference type="ChEBI" id="CHEBI:37563"/>
    </ligand>
</feature>
<dbReference type="SUPFAM" id="SSF102645">
    <property type="entry name" value="CoaB-like"/>
    <property type="match status" value="1"/>
</dbReference>